<dbReference type="GO" id="GO:0015144">
    <property type="term" value="F:carbohydrate transmembrane transporter activity"/>
    <property type="evidence" value="ECO:0007669"/>
    <property type="project" value="InterPro"/>
</dbReference>
<organism evidence="4 5">
    <name type="scientific">Solanum bulbocastanum</name>
    <name type="common">Wild potato</name>
    <dbReference type="NCBI Taxonomy" id="147425"/>
    <lineage>
        <taxon>Eukaryota</taxon>
        <taxon>Viridiplantae</taxon>
        <taxon>Streptophyta</taxon>
        <taxon>Embryophyta</taxon>
        <taxon>Tracheophyta</taxon>
        <taxon>Spermatophyta</taxon>
        <taxon>Magnoliopsida</taxon>
        <taxon>eudicotyledons</taxon>
        <taxon>Gunneridae</taxon>
        <taxon>Pentapetalae</taxon>
        <taxon>asterids</taxon>
        <taxon>lamiids</taxon>
        <taxon>Solanales</taxon>
        <taxon>Solanaceae</taxon>
        <taxon>Solanoideae</taxon>
        <taxon>Solaneae</taxon>
        <taxon>Solanum</taxon>
    </lineage>
</organism>
<keyword evidence="5" id="KW-1185">Reference proteome</keyword>
<gene>
    <name evidence="4" type="ORF">RDI58_024212</name>
</gene>
<dbReference type="InterPro" id="IPR045262">
    <property type="entry name" value="STP/PLT_plant"/>
</dbReference>
<evidence type="ECO:0000256" key="1">
    <source>
        <dbReference type="ARBA" id="ARBA00010992"/>
    </source>
</evidence>
<evidence type="ECO:0000313" key="5">
    <source>
        <dbReference type="Proteomes" id="UP001371456"/>
    </source>
</evidence>
<protein>
    <submittedName>
        <fullName evidence="4">Uncharacterized protein</fullName>
    </submittedName>
</protein>
<proteinExistence type="inferred from homology"/>
<evidence type="ECO:0000313" key="4">
    <source>
        <dbReference type="EMBL" id="KAK6777495.1"/>
    </source>
</evidence>
<reference evidence="4 5" key="1">
    <citation type="submission" date="2024-02" db="EMBL/GenBank/DDBJ databases">
        <title>de novo genome assembly of Solanum bulbocastanum strain 11H21.</title>
        <authorList>
            <person name="Hosaka A.J."/>
        </authorList>
    </citation>
    <scope>NUCLEOTIDE SEQUENCE [LARGE SCALE GENOMIC DNA]</scope>
    <source>
        <tissue evidence="4">Young leaves</tissue>
    </source>
</reference>
<keyword evidence="2" id="KW-0813">Transport</keyword>
<dbReference type="PANTHER" id="PTHR23500">
    <property type="entry name" value="SOLUTE CARRIER FAMILY 2, FACILITATED GLUCOSE TRANSPORTER"/>
    <property type="match status" value="1"/>
</dbReference>
<keyword evidence="3" id="KW-0472">Membrane</keyword>
<name>A0AAN8SZK5_SOLBU</name>
<evidence type="ECO:0000256" key="3">
    <source>
        <dbReference type="SAM" id="Phobius"/>
    </source>
</evidence>
<feature type="transmembrane region" description="Helical" evidence="3">
    <location>
        <begin position="12"/>
        <end position="30"/>
    </location>
</feature>
<keyword evidence="3" id="KW-1133">Transmembrane helix</keyword>
<dbReference type="Proteomes" id="UP001371456">
    <property type="component" value="Unassembled WGS sequence"/>
</dbReference>
<comment type="caution">
    <text evidence="4">The sequence shown here is derived from an EMBL/GenBank/DDBJ whole genome shotgun (WGS) entry which is preliminary data.</text>
</comment>
<dbReference type="EMBL" id="JBANQN010000010">
    <property type="protein sequence ID" value="KAK6777495.1"/>
    <property type="molecule type" value="Genomic_DNA"/>
</dbReference>
<evidence type="ECO:0000256" key="2">
    <source>
        <dbReference type="ARBA" id="ARBA00022448"/>
    </source>
</evidence>
<sequence length="163" mass="18521">MDPYKYIGALNVDFQLAVTIGILAAHVLNYSKIHWGWTLGLGDVMATGGVNVIATMVPIYSVDILGMRLLFLEGGVQMLFCQDGRNIDRCRCQLLPLFWYSSVGFSKRRLYDLYPLWCNELPHFTAPILTNKCFNGEARQLGFHVLSNNRLSGDFGQRRSRRN</sequence>
<dbReference type="PANTHER" id="PTHR23500:SF574">
    <property type="entry name" value="SUGAR TRANSPORT PROTEIN 1"/>
    <property type="match status" value="1"/>
</dbReference>
<feature type="transmembrane region" description="Helical" evidence="3">
    <location>
        <begin position="50"/>
        <end position="71"/>
    </location>
</feature>
<accession>A0AAN8SZK5</accession>
<keyword evidence="3" id="KW-0812">Transmembrane</keyword>
<comment type="similarity">
    <text evidence="1">Belongs to the major facilitator superfamily. Sugar transporter (TC 2.A.1.1) family.</text>
</comment>
<dbReference type="AlphaFoldDB" id="A0AAN8SZK5"/>